<reference evidence="2" key="1">
    <citation type="submission" date="2020-02" db="EMBL/GenBank/DDBJ databases">
        <title>Genomic and physiological characterization of two novel Nitrospinaceae genera.</title>
        <authorList>
            <person name="Mueller A.J."/>
            <person name="Jung M.-Y."/>
            <person name="Strachan C.R."/>
            <person name="Herbold C.W."/>
            <person name="Kirkegaard R.H."/>
            <person name="Daims H."/>
        </authorList>
    </citation>
    <scope>NUCLEOTIDE SEQUENCE [LARGE SCALE GENOMIC DNA]</scope>
</reference>
<gene>
    <name evidence="1" type="ORF">G3M78_04940</name>
</gene>
<proteinExistence type="predicted"/>
<sequence length="370" mass="40781">MRTLGELKYALIKGGISIAQEDRQAPAIQCGMMAFQPGEEIALELAENFIVKIPLEENKVGLPQLKSIDGKTRLFLNDAEFDIAVIPHPGFIRSQEPRSPMSDNICMDGFCLNFFLRALGQKLRLNLEPDSVLEIIRSAFNQGCADLIQLNMDFSKDPNRAFKSLVPLVEAIKKNYSAFVALKALPPKDLHALDKMYACGIDILNLPLGGFAGAATISEETPFEQILKALEYASGVFPQGAVWTELALAGKTELLKNAISDIAAKGVIPLLKLQPPSIAQADDYLKVQEVARHLGDVAAKNKLNLKWLYPNSRYMTPLDYGFYVEGSPAQITIKPLYMSTLGKKTSEGFAAFRRKLRIRDISDSFESAGL</sequence>
<protein>
    <submittedName>
        <fullName evidence="1">Uncharacterized protein</fullName>
    </submittedName>
</protein>
<evidence type="ECO:0000313" key="2">
    <source>
        <dbReference type="Proteomes" id="UP000594464"/>
    </source>
</evidence>
<name>A0A7T0C1H1_9BACT</name>
<dbReference type="EMBL" id="CP048620">
    <property type="protein sequence ID" value="QPJ64768.1"/>
    <property type="molecule type" value="Genomic_DNA"/>
</dbReference>
<evidence type="ECO:0000313" key="1">
    <source>
        <dbReference type="EMBL" id="QPJ64768.1"/>
    </source>
</evidence>
<accession>A0A7T0C1H1</accession>
<dbReference type="KEGG" id="nva:G3M78_04940"/>
<dbReference type="AlphaFoldDB" id="A0A7T0C1H1"/>
<organism evidence="1 2">
    <name type="scientific">Candidatus Nitrohelix vancouverensis</name>
    <dbReference type="NCBI Taxonomy" id="2705534"/>
    <lineage>
        <taxon>Bacteria</taxon>
        <taxon>Pseudomonadati</taxon>
        <taxon>Nitrospinota/Tectimicrobiota group</taxon>
        <taxon>Nitrospinota</taxon>
        <taxon>Nitrospinia</taxon>
        <taxon>Nitrospinales</taxon>
        <taxon>Nitrospinaceae</taxon>
        <taxon>Candidatus Nitrohelix</taxon>
    </lineage>
</organism>
<dbReference type="Proteomes" id="UP000594464">
    <property type="component" value="Chromosome"/>
</dbReference>